<evidence type="ECO:0000259" key="5">
    <source>
        <dbReference type="Pfam" id="PF01397"/>
    </source>
</evidence>
<feature type="domain" description="Terpene synthase metal-binding" evidence="6">
    <location>
        <begin position="246"/>
        <end position="418"/>
    </location>
</feature>
<dbReference type="SUPFAM" id="SSF48576">
    <property type="entry name" value="Terpenoid synthases"/>
    <property type="match status" value="1"/>
</dbReference>
<dbReference type="Gene3D" id="1.10.600.10">
    <property type="entry name" value="Farnesyl Diphosphate Synthase"/>
    <property type="match status" value="1"/>
</dbReference>
<reference evidence="7" key="1">
    <citation type="submission" date="2018-01" db="EMBL/GenBank/DDBJ databases">
        <authorList>
            <person name="Mao J.F."/>
        </authorList>
    </citation>
    <scope>NUCLEOTIDE SEQUENCE</scope>
    <source>
        <strain evidence="7">Huo1</strain>
        <tissue evidence="7">Leaf</tissue>
    </source>
</reference>
<dbReference type="PANTHER" id="PTHR31225:SF93">
    <property type="entry name" value="ALPHA-HUMULENE_(-)-(E)-BETA-CARYOPHYLLENE SYNTHASE"/>
    <property type="match status" value="1"/>
</dbReference>
<dbReference type="Pfam" id="PF03936">
    <property type="entry name" value="Terpene_synth_C"/>
    <property type="match status" value="1"/>
</dbReference>
<dbReference type="FunFam" id="1.50.10.130:FF:000001">
    <property type="entry name" value="Isoprene synthase, chloroplastic"/>
    <property type="match status" value="1"/>
</dbReference>
<dbReference type="SUPFAM" id="SSF48239">
    <property type="entry name" value="Terpenoid cyclases/Protein prenyltransferases"/>
    <property type="match status" value="1"/>
</dbReference>
<gene>
    <name evidence="7" type="ORF">SASPL_147685</name>
</gene>
<organism evidence="7">
    <name type="scientific">Salvia splendens</name>
    <name type="common">Scarlet sage</name>
    <dbReference type="NCBI Taxonomy" id="180675"/>
    <lineage>
        <taxon>Eukaryota</taxon>
        <taxon>Viridiplantae</taxon>
        <taxon>Streptophyta</taxon>
        <taxon>Embryophyta</taxon>
        <taxon>Tracheophyta</taxon>
        <taxon>Spermatophyta</taxon>
        <taxon>Magnoliopsida</taxon>
        <taxon>eudicotyledons</taxon>
        <taxon>Gunneridae</taxon>
        <taxon>Pentapetalae</taxon>
        <taxon>asterids</taxon>
        <taxon>lamiids</taxon>
        <taxon>Lamiales</taxon>
        <taxon>Lamiaceae</taxon>
        <taxon>Nepetoideae</taxon>
        <taxon>Mentheae</taxon>
        <taxon>Salviinae</taxon>
        <taxon>Salvia</taxon>
        <taxon>Salvia subgen. Calosphace</taxon>
        <taxon>core Calosphace</taxon>
    </lineage>
</organism>
<feature type="domain" description="Terpene synthase N-terminal" evidence="5">
    <location>
        <begin position="21"/>
        <end position="196"/>
    </location>
</feature>
<evidence type="ECO:0000256" key="1">
    <source>
        <dbReference type="ARBA" id="ARBA00004721"/>
    </source>
</evidence>
<dbReference type="GO" id="GO:0016102">
    <property type="term" value="P:diterpenoid biosynthetic process"/>
    <property type="evidence" value="ECO:0007669"/>
    <property type="project" value="InterPro"/>
</dbReference>
<evidence type="ECO:0000256" key="2">
    <source>
        <dbReference type="ARBA" id="ARBA00022723"/>
    </source>
</evidence>
<dbReference type="InterPro" id="IPR036965">
    <property type="entry name" value="Terpene_synth_N_sf"/>
</dbReference>
<accession>A0A8X8WG32</accession>
<dbReference type="Gene3D" id="1.50.10.130">
    <property type="entry name" value="Terpene synthase, N-terminal domain"/>
    <property type="match status" value="1"/>
</dbReference>
<keyword evidence="3" id="KW-0460">Magnesium</keyword>
<keyword evidence="2" id="KW-0479">Metal-binding</keyword>
<protein>
    <recommendedName>
        <fullName evidence="9">Viridiflorene synthase</fullName>
    </recommendedName>
</protein>
<dbReference type="InterPro" id="IPR001906">
    <property type="entry name" value="Terpene_synth_N"/>
</dbReference>
<dbReference type="InterPro" id="IPR005630">
    <property type="entry name" value="Terpene_synthase_metal-bd"/>
</dbReference>
<dbReference type="Pfam" id="PF01397">
    <property type="entry name" value="Terpene_synth"/>
    <property type="match status" value="1"/>
</dbReference>
<proteinExistence type="predicted"/>
<dbReference type="InterPro" id="IPR008930">
    <property type="entry name" value="Terpenoid_cyclase/PrenylTrfase"/>
</dbReference>
<sequence>MAALNSNSFYHRPESKFPPSLWGDQFINHVSDSKVVEKYSKTVEVMKSDVRDLLTAPETKMVDTMHLIDTLERLGISYHFENEIEDRLQQFFNLDTNYHDDEAYDLYTVTLHFRLFRQHGYPISTEIFRKWTDGNGKFNESIKSDAKGMLSLYEASYLRIRGETILDDALAFTTATLKSMVPDLRSPLKKQVERALVQPLHFGIPRLESHSYIAMYEEEEIRNETLIKFAKLDYNLLQMQLKEELQQVSRWDFGELSGLPEYMRPLYKAILELYIQFEEELAMEGRSYAAYYAIEGLKELVRCYFEEAKWFIKGNLPLFEEYLKLGLITSTFGYLVPSSFMGIGYARKEDFEWLRKKPKILVAACTIGRLVDDVGSYEGEMERGQLAIGVESYVKEYGVIKEEAMAKLMEIAMDAWKDTNKEMLRPSCYKSRDLLTVILNFERLVDVTYKDKEDGYTHPEKVLKPLIVDMFVDAFQV</sequence>
<evidence type="ECO:0000256" key="4">
    <source>
        <dbReference type="ARBA" id="ARBA00023239"/>
    </source>
</evidence>
<dbReference type="InterPro" id="IPR050148">
    <property type="entry name" value="Terpene_synthase-like"/>
</dbReference>
<reference evidence="7" key="2">
    <citation type="submission" date="2020-08" db="EMBL/GenBank/DDBJ databases">
        <title>Plant Genome Project.</title>
        <authorList>
            <person name="Zhang R.-G."/>
        </authorList>
    </citation>
    <scope>NUCLEOTIDE SEQUENCE</scope>
    <source>
        <strain evidence="7">Huo1</strain>
        <tissue evidence="7">Leaf</tissue>
    </source>
</reference>
<name>A0A8X8WG32_SALSN</name>
<evidence type="ECO:0000259" key="6">
    <source>
        <dbReference type="Pfam" id="PF03936"/>
    </source>
</evidence>
<evidence type="ECO:0000313" key="8">
    <source>
        <dbReference type="Proteomes" id="UP000298416"/>
    </source>
</evidence>
<dbReference type="AlphaFoldDB" id="A0A8X8WG32"/>
<dbReference type="InterPro" id="IPR044814">
    <property type="entry name" value="Terpene_cyclase_plant_C1"/>
</dbReference>
<evidence type="ECO:0000256" key="3">
    <source>
        <dbReference type="ARBA" id="ARBA00022842"/>
    </source>
</evidence>
<dbReference type="GO" id="GO:0010333">
    <property type="term" value="F:terpene synthase activity"/>
    <property type="evidence" value="ECO:0007669"/>
    <property type="project" value="InterPro"/>
</dbReference>
<dbReference type="EMBL" id="PNBA02000018">
    <property type="protein sequence ID" value="KAG6393444.1"/>
    <property type="molecule type" value="Genomic_DNA"/>
</dbReference>
<dbReference type="PANTHER" id="PTHR31225">
    <property type="entry name" value="OS04G0344100 PROTEIN-RELATED"/>
    <property type="match status" value="1"/>
</dbReference>
<evidence type="ECO:0008006" key="9">
    <source>
        <dbReference type="Google" id="ProtNLM"/>
    </source>
</evidence>
<dbReference type="InterPro" id="IPR008949">
    <property type="entry name" value="Isoprenoid_synthase_dom_sf"/>
</dbReference>
<dbReference type="Proteomes" id="UP000298416">
    <property type="component" value="Unassembled WGS sequence"/>
</dbReference>
<dbReference type="GO" id="GO:0000287">
    <property type="term" value="F:magnesium ion binding"/>
    <property type="evidence" value="ECO:0007669"/>
    <property type="project" value="InterPro"/>
</dbReference>
<keyword evidence="4" id="KW-0456">Lyase</keyword>
<comment type="caution">
    <text evidence="7">The sequence shown here is derived from an EMBL/GenBank/DDBJ whole genome shotgun (WGS) entry which is preliminary data.</text>
</comment>
<dbReference type="CDD" id="cd00684">
    <property type="entry name" value="Terpene_cyclase_plant_C1"/>
    <property type="match status" value="1"/>
</dbReference>
<keyword evidence="8" id="KW-1185">Reference proteome</keyword>
<evidence type="ECO:0000313" key="7">
    <source>
        <dbReference type="EMBL" id="KAG6393444.1"/>
    </source>
</evidence>
<comment type="pathway">
    <text evidence="1">Secondary metabolite biosynthesis; terpenoid biosynthesis.</text>
</comment>